<dbReference type="Gene3D" id="2.160.10.10">
    <property type="entry name" value="Hexapeptide repeat proteins"/>
    <property type="match status" value="1"/>
</dbReference>
<dbReference type="InterPro" id="IPR023180">
    <property type="entry name" value="THP_succinylTrfase_dom1"/>
</dbReference>
<dbReference type="InterPro" id="IPR018357">
    <property type="entry name" value="Hexapep_transf_CS"/>
</dbReference>
<comment type="caution">
    <text evidence="11">The sequence shown here is derived from an EMBL/GenBank/DDBJ whole genome shotgun (WGS) entry which is preliminary data.</text>
</comment>
<evidence type="ECO:0000313" key="11">
    <source>
        <dbReference type="EMBL" id="MET3587233.1"/>
    </source>
</evidence>
<dbReference type="InterPro" id="IPR011004">
    <property type="entry name" value="Trimer_LpxA-like_sf"/>
</dbReference>
<accession>A0ABV2H9N3</accession>
<dbReference type="Pfam" id="PF14602">
    <property type="entry name" value="Hexapep_2"/>
    <property type="match status" value="1"/>
</dbReference>
<dbReference type="Pfam" id="PF14805">
    <property type="entry name" value="THDPS_N_2"/>
    <property type="match status" value="1"/>
</dbReference>
<dbReference type="NCBIfam" id="TIGR00965">
    <property type="entry name" value="dapD"/>
    <property type="match status" value="1"/>
</dbReference>
<dbReference type="RefSeq" id="WP_247245152.1">
    <property type="nucleotide sequence ID" value="NZ_JALJRA010000013.1"/>
</dbReference>
<evidence type="ECO:0000256" key="3">
    <source>
        <dbReference type="ARBA" id="ARBA00022605"/>
    </source>
</evidence>
<evidence type="ECO:0000256" key="9">
    <source>
        <dbReference type="HAMAP-Rule" id="MF_00811"/>
    </source>
</evidence>
<organism evidence="11 12">
    <name type="scientific">Pseudorhizobium tarimense</name>
    <dbReference type="NCBI Taxonomy" id="1079109"/>
    <lineage>
        <taxon>Bacteria</taxon>
        <taxon>Pseudomonadati</taxon>
        <taxon>Pseudomonadota</taxon>
        <taxon>Alphaproteobacteria</taxon>
        <taxon>Hyphomicrobiales</taxon>
        <taxon>Rhizobiaceae</taxon>
        <taxon>Rhizobium/Agrobacterium group</taxon>
        <taxon>Pseudorhizobium</taxon>
    </lineage>
</organism>
<dbReference type="InterPro" id="IPR001451">
    <property type="entry name" value="Hexapep"/>
</dbReference>
<reference evidence="11 12" key="1">
    <citation type="submission" date="2024-06" db="EMBL/GenBank/DDBJ databases">
        <title>Genomic Encyclopedia of Type Strains, Phase IV (KMG-IV): sequencing the most valuable type-strain genomes for metagenomic binning, comparative biology and taxonomic classification.</title>
        <authorList>
            <person name="Goeker M."/>
        </authorList>
    </citation>
    <scope>NUCLEOTIDE SEQUENCE [LARGE SCALE GENOMIC DNA]</scope>
    <source>
        <strain evidence="11 12">DSM 105042</strain>
    </source>
</reference>
<comment type="subcellular location">
    <subcellularLocation>
        <location evidence="9">Cytoplasm</location>
    </subcellularLocation>
</comment>
<dbReference type="PANTHER" id="PTHR43300:SF10">
    <property type="entry name" value="2,3,4,5-TETRAHYDROPYRIDINE-2,6-DICARBOXYLATE N-ACETYLTRANSFERASE"/>
    <property type="match status" value="1"/>
</dbReference>
<evidence type="ECO:0000259" key="10">
    <source>
        <dbReference type="Pfam" id="PF14805"/>
    </source>
</evidence>
<keyword evidence="4 9" id="KW-0808">Transferase</keyword>
<gene>
    <name evidence="9" type="primary">dapD</name>
    <name evidence="11" type="ORF">ABID21_003357</name>
</gene>
<dbReference type="Proteomes" id="UP001549031">
    <property type="component" value="Unassembled WGS sequence"/>
</dbReference>
<comment type="pathway">
    <text evidence="9">Amino-acid biosynthesis; L-lysine biosynthesis via DAP pathway; LL-2,6-diaminopimelate from (S)-tetrahydrodipicolinate (succinylase route): step 1/3.</text>
</comment>
<feature type="domain" description="Tetrahydrodipicolinate-N-succinyltransferase chain A" evidence="10">
    <location>
        <begin position="9"/>
        <end position="74"/>
    </location>
</feature>
<comment type="catalytic activity">
    <reaction evidence="9">
        <text>(S)-2,3,4,5-tetrahydrodipicolinate + succinyl-CoA + H2O = (S)-2-succinylamino-6-oxoheptanedioate + CoA</text>
        <dbReference type="Rhea" id="RHEA:17325"/>
        <dbReference type="ChEBI" id="CHEBI:15377"/>
        <dbReference type="ChEBI" id="CHEBI:15685"/>
        <dbReference type="ChEBI" id="CHEBI:16845"/>
        <dbReference type="ChEBI" id="CHEBI:57287"/>
        <dbReference type="ChEBI" id="CHEBI:57292"/>
        <dbReference type="EC" id="2.3.1.117"/>
    </reaction>
</comment>
<dbReference type="InterPro" id="IPR037133">
    <property type="entry name" value="THP_succinylTrfase_N_sf"/>
</dbReference>
<keyword evidence="7 9" id="KW-0457">Lysine biosynthesis</keyword>
<protein>
    <recommendedName>
        <fullName evidence="9">2,3,4,5-tetrahydropyridine-2,6-dicarboxylate N-succinyltransferase</fullName>
        <ecNumber evidence="9">2.3.1.117</ecNumber>
    </recommendedName>
    <alternativeName>
        <fullName evidence="9">Tetrahydrodipicolinate N-succinyltransferase</fullName>
        <shortName evidence="9">THDP succinyltransferase</shortName>
        <shortName evidence="9">THP succinyltransferase</shortName>
        <shortName evidence="9">Tetrahydropicolinate succinylase</shortName>
    </alternativeName>
</protein>
<dbReference type="InterPro" id="IPR005664">
    <property type="entry name" value="DapD_Trfase_Hexpep_rpt_fam"/>
</dbReference>
<comment type="subunit">
    <text evidence="9">Homotrimer.</text>
</comment>
<dbReference type="GO" id="GO:0008666">
    <property type="term" value="F:2,3,4,5-tetrahydropyridine-2,6-dicarboxylate N-succinyltransferase activity"/>
    <property type="evidence" value="ECO:0007669"/>
    <property type="project" value="UniProtKB-EC"/>
</dbReference>
<proteinExistence type="inferred from homology"/>
<dbReference type="NCBIfam" id="NF008808">
    <property type="entry name" value="PRK11830.1"/>
    <property type="match status" value="1"/>
</dbReference>
<evidence type="ECO:0000256" key="6">
    <source>
        <dbReference type="ARBA" id="ARBA00022915"/>
    </source>
</evidence>
<dbReference type="Gene3D" id="1.10.166.10">
    <property type="entry name" value="Tetrahydrodipicolinate-N-succinyltransferase, N-terminal domain"/>
    <property type="match status" value="1"/>
</dbReference>
<dbReference type="PROSITE" id="PS00101">
    <property type="entry name" value="HEXAPEP_TRANSFERASES"/>
    <property type="match status" value="1"/>
</dbReference>
<evidence type="ECO:0000256" key="1">
    <source>
        <dbReference type="ARBA" id="ARBA00007274"/>
    </source>
</evidence>
<keyword evidence="2 9" id="KW-0963">Cytoplasm</keyword>
<keyword evidence="6 9" id="KW-0220">Diaminopimelate biosynthesis</keyword>
<dbReference type="SUPFAM" id="SSF51161">
    <property type="entry name" value="Trimeric LpxA-like enzymes"/>
    <property type="match status" value="1"/>
</dbReference>
<dbReference type="EC" id="2.3.1.117" evidence="9"/>
<comment type="similarity">
    <text evidence="1 9">Belongs to the transferase hexapeptide repeat family.</text>
</comment>
<keyword evidence="5 9" id="KW-0677">Repeat</keyword>
<keyword evidence="3 9" id="KW-0028">Amino-acid biosynthesis</keyword>
<feature type="binding site" evidence="9">
    <location>
        <position position="111"/>
    </location>
    <ligand>
        <name>substrate</name>
    </ligand>
</feature>
<evidence type="ECO:0000313" key="12">
    <source>
        <dbReference type="Proteomes" id="UP001549031"/>
    </source>
</evidence>
<sequence length="284" mass="30127">MSSSDLASLETTIESAFEQRDGVSVSTKGEIRDAVDAALDLLDSGKARVAERQSDGSWTVNQWLKKAVLLSFRLNDMEVVKGGPGASTWWDKVPSKFEGWGENQFRAAGFRAVPNAVVRRSAYVSKGVVLMPSFVNLGAYVGENTMVDTWATVGSCAQIGANVHLSGGVGIGGVLEPLQAGPTIIEDNCFIGARSEVVEGCIVREGSVLGMGVFIGKSTKIVDRATGEITYGEVPPYSVVVAGTLPGKPFPNGEPGPSLYCAVIVKRVDEKTRSKTGINELLRD</sequence>
<evidence type="ECO:0000256" key="5">
    <source>
        <dbReference type="ARBA" id="ARBA00022737"/>
    </source>
</evidence>
<evidence type="ECO:0000256" key="2">
    <source>
        <dbReference type="ARBA" id="ARBA00022490"/>
    </source>
</evidence>
<dbReference type="CDD" id="cd03350">
    <property type="entry name" value="LbH_THP_succinylT"/>
    <property type="match status" value="1"/>
</dbReference>
<dbReference type="HAMAP" id="MF_00811">
    <property type="entry name" value="DapD"/>
    <property type="match status" value="1"/>
</dbReference>
<evidence type="ECO:0000256" key="7">
    <source>
        <dbReference type="ARBA" id="ARBA00023154"/>
    </source>
</evidence>
<feature type="binding site" evidence="9">
    <location>
        <position position="148"/>
    </location>
    <ligand>
        <name>substrate</name>
    </ligand>
</feature>
<keyword evidence="12" id="KW-1185">Reference proteome</keyword>
<dbReference type="EMBL" id="JBEPLJ010000013">
    <property type="protein sequence ID" value="MET3587233.1"/>
    <property type="molecule type" value="Genomic_DNA"/>
</dbReference>
<dbReference type="InterPro" id="IPR050179">
    <property type="entry name" value="Trans_hexapeptide_repeat"/>
</dbReference>
<dbReference type="PANTHER" id="PTHR43300">
    <property type="entry name" value="ACETYLTRANSFERASE"/>
    <property type="match status" value="1"/>
</dbReference>
<evidence type="ECO:0000256" key="4">
    <source>
        <dbReference type="ARBA" id="ARBA00022679"/>
    </source>
</evidence>
<keyword evidence="8 9" id="KW-0012">Acyltransferase</keyword>
<evidence type="ECO:0000256" key="8">
    <source>
        <dbReference type="ARBA" id="ARBA00023315"/>
    </source>
</evidence>
<name>A0ABV2H9N3_9HYPH</name>